<dbReference type="Proteomes" id="UP000077315">
    <property type="component" value="Unassembled WGS sequence"/>
</dbReference>
<dbReference type="OrthoDB" id="2340857at2759"/>
<protein>
    <submittedName>
        <fullName evidence="2">Uncharacterized protein</fullName>
    </submittedName>
</protein>
<evidence type="ECO:0000313" key="3">
    <source>
        <dbReference type="Proteomes" id="UP000077315"/>
    </source>
</evidence>
<dbReference type="RefSeq" id="XP_018297901.1">
    <property type="nucleotide sequence ID" value="XM_018439005.1"/>
</dbReference>
<gene>
    <name evidence="2" type="ORF">PHYBLDRAFT_184953</name>
</gene>
<keyword evidence="3" id="KW-1185">Reference proteome</keyword>
<organism evidence="2 3">
    <name type="scientific">Phycomyces blakesleeanus (strain ATCC 8743b / DSM 1359 / FGSC 10004 / NBRC 33097 / NRRL 1555)</name>
    <dbReference type="NCBI Taxonomy" id="763407"/>
    <lineage>
        <taxon>Eukaryota</taxon>
        <taxon>Fungi</taxon>
        <taxon>Fungi incertae sedis</taxon>
        <taxon>Mucoromycota</taxon>
        <taxon>Mucoromycotina</taxon>
        <taxon>Mucoromycetes</taxon>
        <taxon>Mucorales</taxon>
        <taxon>Phycomycetaceae</taxon>
        <taxon>Phycomyces</taxon>
    </lineage>
</organism>
<accession>A0A167QL18</accession>
<reference evidence="3" key="1">
    <citation type="submission" date="2015-06" db="EMBL/GenBank/DDBJ databases">
        <title>Expansion of signal transduction pathways in fungi by whole-genome duplication.</title>
        <authorList>
            <consortium name="DOE Joint Genome Institute"/>
            <person name="Corrochano L.M."/>
            <person name="Kuo A."/>
            <person name="Marcet-Houben M."/>
            <person name="Polaino S."/>
            <person name="Salamov A."/>
            <person name="Villalobos J.M."/>
            <person name="Alvarez M.I."/>
            <person name="Avalos J."/>
            <person name="Benito E.P."/>
            <person name="Benoit I."/>
            <person name="Burger G."/>
            <person name="Camino L.P."/>
            <person name="Canovas D."/>
            <person name="Cerda-Olmedo E."/>
            <person name="Cheng J.-F."/>
            <person name="Dominguez A."/>
            <person name="Elias M."/>
            <person name="Eslava A.P."/>
            <person name="Glaser F."/>
            <person name="Grimwood J."/>
            <person name="Gutierrez G."/>
            <person name="Heitman J."/>
            <person name="Henrissat B."/>
            <person name="Iturriaga E.A."/>
            <person name="Lang B.F."/>
            <person name="Lavin J.L."/>
            <person name="Lee S."/>
            <person name="Li W."/>
            <person name="Lindquist E."/>
            <person name="Lopez-Garcia S."/>
            <person name="Luque E.M."/>
            <person name="Marcos A.T."/>
            <person name="Martin J."/>
            <person name="McCluskey K."/>
            <person name="Medina H.R."/>
            <person name="Miralles-Duran A."/>
            <person name="Miyazaki A."/>
            <person name="Munoz-Torres E."/>
            <person name="Oguiza J.A."/>
            <person name="Ohm R."/>
            <person name="Olmedo M."/>
            <person name="Orejas M."/>
            <person name="Ortiz-Castellanos L."/>
            <person name="Pisabarro A.G."/>
            <person name="Rodriguez-Romero J."/>
            <person name="Ruiz-Herrera J."/>
            <person name="Ruiz-Vazquez R."/>
            <person name="Sanz C."/>
            <person name="Schackwitz W."/>
            <person name="Schmutz J."/>
            <person name="Shahriari M."/>
            <person name="Shelest E."/>
            <person name="Silva-Franco F."/>
            <person name="Soanes D."/>
            <person name="Syed K."/>
            <person name="Tagua V.G."/>
            <person name="Talbot N.J."/>
            <person name="Thon M."/>
            <person name="De vries R.P."/>
            <person name="Wiebenga A."/>
            <person name="Yadav J.S."/>
            <person name="Braun E.L."/>
            <person name="Baker S."/>
            <person name="Garre V."/>
            <person name="Horwitz B."/>
            <person name="Torres-Martinez S."/>
            <person name="Idnurm A."/>
            <person name="Herrera-Estrella A."/>
            <person name="Gabaldon T."/>
            <person name="Grigoriev I.V."/>
        </authorList>
    </citation>
    <scope>NUCLEOTIDE SEQUENCE [LARGE SCALE GENOMIC DNA]</scope>
    <source>
        <strain evidence="3">NRRL 1555(-)</strain>
    </source>
</reference>
<dbReference type="VEuPathDB" id="FungiDB:PHYBLDRAFT_184953"/>
<proteinExistence type="predicted"/>
<feature type="signal peptide" evidence="1">
    <location>
        <begin position="1"/>
        <end position="22"/>
    </location>
</feature>
<feature type="chain" id="PRO_5007891559" evidence="1">
    <location>
        <begin position="23"/>
        <end position="285"/>
    </location>
</feature>
<name>A0A167QL18_PHYB8</name>
<dbReference type="EMBL" id="KV440972">
    <property type="protein sequence ID" value="OAD79861.1"/>
    <property type="molecule type" value="Genomic_DNA"/>
</dbReference>
<dbReference type="AlphaFoldDB" id="A0A167QL18"/>
<sequence length="285" mass="31095">MKFSLAATSALVFATLFSVVKADEYAAIQKEWCGGLSVPFPSASTVVVAGSSTKVTVSRVPNSHVKTVTGLDLYSVDKKGKPKYVQNIWAGSYKLNKSASIPDTIPKASAAGLYYYRVWVSNSINGMRGPDCIETSHTFKVTSSSHSNADGSIGYAEALTDASYYHPDFFRGCFGLTVDSPQEGQTYKLGEHLRITANRDTSSQTDNLYKVTLYKNVENGEAEEIDAVWQGNEIFGDAFTLKDHLVLPDGKLDEAADYFYKLDVGSNKDTELCSFNSKLFKISSA</sequence>
<dbReference type="GeneID" id="28999911"/>
<evidence type="ECO:0000256" key="1">
    <source>
        <dbReference type="SAM" id="SignalP"/>
    </source>
</evidence>
<evidence type="ECO:0000313" key="2">
    <source>
        <dbReference type="EMBL" id="OAD79861.1"/>
    </source>
</evidence>
<keyword evidence="1" id="KW-0732">Signal</keyword>
<dbReference type="InParanoid" id="A0A167QL18"/>